<dbReference type="GO" id="GO:0003676">
    <property type="term" value="F:nucleic acid binding"/>
    <property type="evidence" value="ECO:0007669"/>
    <property type="project" value="InterPro"/>
</dbReference>
<evidence type="ECO:0000313" key="2">
    <source>
        <dbReference type="EMBL" id="GAE47356.1"/>
    </source>
</evidence>
<comment type="caution">
    <text evidence="2">The sequence shown here is derived from an EMBL/GenBank/DDBJ whole genome shotgun (WGS) entry which is preliminary data.</text>
</comment>
<dbReference type="Pfam" id="PF08722">
    <property type="entry name" value="Tn7_TnsA-like_N"/>
    <property type="match status" value="1"/>
</dbReference>
<proteinExistence type="predicted"/>
<organism evidence="2 3">
    <name type="scientific">Mesobacillus boroniphilus JCM 21738</name>
    <dbReference type="NCBI Taxonomy" id="1294265"/>
    <lineage>
        <taxon>Bacteria</taxon>
        <taxon>Bacillati</taxon>
        <taxon>Bacillota</taxon>
        <taxon>Bacilli</taxon>
        <taxon>Bacillales</taxon>
        <taxon>Bacillaceae</taxon>
        <taxon>Mesobacillus</taxon>
    </lineage>
</organism>
<feature type="domain" description="TnsA endonuclease N-terminal" evidence="1">
    <location>
        <begin position="25"/>
        <end position="112"/>
    </location>
</feature>
<accession>W4RSR7</accession>
<protein>
    <recommendedName>
        <fullName evidence="1">TnsA endonuclease N-terminal domain-containing protein</fullName>
    </recommendedName>
</protein>
<keyword evidence="3" id="KW-1185">Reference proteome</keyword>
<evidence type="ECO:0000313" key="3">
    <source>
        <dbReference type="Proteomes" id="UP000018949"/>
    </source>
</evidence>
<evidence type="ECO:0000259" key="1">
    <source>
        <dbReference type="Pfam" id="PF08722"/>
    </source>
</evidence>
<dbReference type="Proteomes" id="UP000018949">
    <property type="component" value="Unassembled WGS sequence"/>
</dbReference>
<name>W4RSR7_9BACI</name>
<dbReference type="InterPro" id="IPR036397">
    <property type="entry name" value="RNaseH_sf"/>
</dbReference>
<dbReference type="InterPro" id="IPR014833">
    <property type="entry name" value="TnsA_N"/>
</dbReference>
<gene>
    <name evidence="2" type="ORF">JCM21738_4329</name>
</gene>
<reference evidence="2 3" key="1">
    <citation type="submission" date="2013-12" db="EMBL/GenBank/DDBJ databases">
        <title>NBRP : Genome information of microbial organism related human and environment.</title>
        <authorList>
            <person name="Hattori M."/>
            <person name="Oshima K."/>
            <person name="Inaba H."/>
            <person name="Suda W."/>
            <person name="Sakamoto M."/>
            <person name="Iino T."/>
            <person name="Kitahara M."/>
            <person name="Oshida Y."/>
            <person name="Iida T."/>
            <person name="Kudo T."/>
            <person name="Itoh T."/>
            <person name="Ahmed I."/>
            <person name="Ohkuma M."/>
        </authorList>
    </citation>
    <scope>NUCLEOTIDE SEQUENCE [LARGE SCALE GENOMIC DNA]</scope>
    <source>
        <strain evidence="2 3">JCM 21738</strain>
    </source>
</reference>
<dbReference type="EMBL" id="BAUW01000074">
    <property type="protein sequence ID" value="GAE47356.1"/>
    <property type="molecule type" value="Genomic_DNA"/>
</dbReference>
<dbReference type="AlphaFoldDB" id="W4RSR7"/>
<sequence>MGLTIQFESRTVELAAIYEKEHDLTVIEYYDQPPSFPIKYLVNEKKQGHLYTPDFFVISENWIGWEEWKTEEELLKLSEKNSNRYCLNDKGQWISPPAEEYAKNRGLSFRIRLSKEINWTYQRNIRFLEDYLLCMEPHVSEESKFALTNLVKFFPGITINEILNRNEKYVADDLYTLIAVDELYIDLYDKPIPDYDLVKVYIDEQTAQAYKNILKCGVSEKTVPNLIKLEVGRDIQWDGRAWAILNIGENKISLLNDESKVIDIPEKTFKEFVVDGKIKGLDDKEDGINKKALDLLKNADKEELAKANYKYGVICQIFNGVPMNSIPISDRTLRYWVKKFKEAEKLYGYGFIGLITNNHKRGNRTQRINDKTIELMKEYIEKEYKTITQKTITTVHKMFVDACDQKGYPSTSLKTFCKYVNKQTEYEKAKNRQGRKAAYNHEPFHWYLEHTTPRHGDRPFEIAHLDHTKLDIELVCSTTGKLLGHPWATFMVDAYSRRILSATLHTMNQAIGPI</sequence>
<dbReference type="Gene3D" id="3.30.420.10">
    <property type="entry name" value="Ribonuclease H-like superfamily/Ribonuclease H"/>
    <property type="match status" value="1"/>
</dbReference>
<dbReference type="eggNOG" id="COG2801">
    <property type="taxonomic scope" value="Bacteria"/>
</dbReference>